<keyword evidence="4" id="KW-0227">DNA damage</keyword>
<keyword evidence="7" id="KW-0804">Transcription</keyword>
<evidence type="ECO:0000256" key="7">
    <source>
        <dbReference type="ARBA" id="ARBA00023163"/>
    </source>
</evidence>
<evidence type="ECO:0000256" key="5">
    <source>
        <dbReference type="ARBA" id="ARBA00022990"/>
    </source>
</evidence>
<evidence type="ECO:0000256" key="4">
    <source>
        <dbReference type="ARBA" id="ARBA00022763"/>
    </source>
</evidence>
<keyword evidence="8" id="KW-0539">Nucleus</keyword>
<keyword evidence="3" id="KW-0808">Transferase</keyword>
<name>A0ABX6EQ11_KLUMA</name>
<dbReference type="InterPro" id="IPR051236">
    <property type="entry name" value="HAT_RTT109-like"/>
</dbReference>
<evidence type="ECO:0000256" key="3">
    <source>
        <dbReference type="ARBA" id="ARBA00022679"/>
    </source>
</evidence>
<organism evidence="10 11">
    <name type="scientific">Kluyveromyces marxianus</name>
    <name type="common">Yeast</name>
    <name type="synonym">Candida kefyr</name>
    <dbReference type="NCBI Taxonomy" id="4911"/>
    <lineage>
        <taxon>Eukaryota</taxon>
        <taxon>Fungi</taxon>
        <taxon>Dikarya</taxon>
        <taxon>Ascomycota</taxon>
        <taxon>Saccharomycotina</taxon>
        <taxon>Saccharomycetes</taxon>
        <taxon>Saccharomycetales</taxon>
        <taxon>Saccharomycetaceae</taxon>
        <taxon>Kluyveromyces</taxon>
    </lineage>
</organism>
<protein>
    <recommendedName>
        <fullName evidence="2">histone acetyltransferase</fullName>
        <ecNumber evidence="2">2.3.1.48</ecNumber>
    </recommendedName>
</protein>
<comment type="subcellular location">
    <subcellularLocation>
        <location evidence="1">Nucleus</location>
    </subcellularLocation>
</comment>
<accession>A0ABX6EQ11</accession>
<keyword evidence="11" id="KW-1185">Reference proteome</keyword>
<dbReference type="Pfam" id="PF08214">
    <property type="entry name" value="HAT_KAT11"/>
    <property type="match status" value="1"/>
</dbReference>
<keyword evidence="6" id="KW-0805">Transcription regulation</keyword>
<reference evidence="10 11" key="2">
    <citation type="submission" date="2019-11" db="EMBL/GenBank/DDBJ databases">
        <authorList>
            <person name="Lu H."/>
        </authorList>
    </citation>
    <scope>NUCLEOTIDE SEQUENCE [LARGE SCALE GENOMIC DNA]</scope>
    <source>
        <strain evidence="10 11">FIM1</strain>
    </source>
</reference>
<dbReference type="Proteomes" id="UP000422736">
    <property type="component" value="Chromosome 2"/>
</dbReference>
<dbReference type="SMART" id="SM01250">
    <property type="entry name" value="KAT11"/>
    <property type="match status" value="1"/>
</dbReference>
<dbReference type="EMBL" id="CP015055">
    <property type="protein sequence ID" value="QGN14306.1"/>
    <property type="molecule type" value="Genomic_DNA"/>
</dbReference>
<evidence type="ECO:0000313" key="11">
    <source>
        <dbReference type="Proteomes" id="UP000422736"/>
    </source>
</evidence>
<evidence type="ECO:0000256" key="6">
    <source>
        <dbReference type="ARBA" id="ARBA00023015"/>
    </source>
</evidence>
<dbReference type="PANTHER" id="PTHR31571">
    <property type="entry name" value="ALTERED INHERITANCE OF MITOCHONDRIA PROTEIN 6"/>
    <property type="match status" value="1"/>
</dbReference>
<proteinExistence type="predicted"/>
<keyword evidence="5" id="KW-0007">Acetylation</keyword>
<gene>
    <name evidence="10" type="primary">RTT109</name>
    <name evidence="10" type="ORF">FIM1_963</name>
</gene>
<dbReference type="PROSITE" id="PS51728">
    <property type="entry name" value="RTT109_HAT"/>
    <property type="match status" value="1"/>
</dbReference>
<evidence type="ECO:0000256" key="2">
    <source>
        <dbReference type="ARBA" id="ARBA00013184"/>
    </source>
</evidence>
<dbReference type="PANTHER" id="PTHR31571:SF2">
    <property type="entry name" value="HISTONE ACETYLTRANSFERASE RTT109"/>
    <property type="match status" value="1"/>
</dbReference>
<evidence type="ECO:0000256" key="9">
    <source>
        <dbReference type="ARBA" id="ARBA00048940"/>
    </source>
</evidence>
<evidence type="ECO:0000256" key="1">
    <source>
        <dbReference type="ARBA" id="ARBA00004123"/>
    </source>
</evidence>
<evidence type="ECO:0000256" key="8">
    <source>
        <dbReference type="ARBA" id="ARBA00023242"/>
    </source>
</evidence>
<dbReference type="InterPro" id="IPR013178">
    <property type="entry name" value="Histone_AcTrfase_Rtt109/CBP"/>
</dbReference>
<evidence type="ECO:0000313" key="10">
    <source>
        <dbReference type="EMBL" id="QGN14306.1"/>
    </source>
</evidence>
<comment type="catalytic activity">
    <reaction evidence="9">
        <text>L-lysyl-[histone] + acetyl-CoA = N(6)-acetyl-L-lysyl-[histone] + CoA + H(+)</text>
        <dbReference type="Rhea" id="RHEA:21992"/>
        <dbReference type="Rhea" id="RHEA-COMP:9845"/>
        <dbReference type="Rhea" id="RHEA-COMP:11338"/>
        <dbReference type="ChEBI" id="CHEBI:15378"/>
        <dbReference type="ChEBI" id="CHEBI:29969"/>
        <dbReference type="ChEBI" id="CHEBI:57287"/>
        <dbReference type="ChEBI" id="CHEBI:57288"/>
        <dbReference type="ChEBI" id="CHEBI:61930"/>
        <dbReference type="EC" id="2.3.1.48"/>
    </reaction>
    <physiologicalReaction direction="left-to-right" evidence="9">
        <dbReference type="Rhea" id="RHEA:21993"/>
    </physiologicalReaction>
</comment>
<dbReference type="EC" id="2.3.1.48" evidence="2"/>
<dbReference type="InterPro" id="IPR016849">
    <property type="entry name" value="Rtt109"/>
</dbReference>
<sequence>MTLEDCLKNSLPLGEEFEIFNLQSPPRETSPIVFPEAAGNINKKNENIKTVKTQHFVALCHSQKVVFAVEIVVYFTIYLNSSAPTERLLFVSKADTNGYCSVKLNVGRIVRSIIAFILAIDPNHYLQKVKPGVRKLLASDHIIRRTTPVRKALKILSERKLDRYGINSKVHIPENELYVKYPAATELITQISLFTRAEPQYLFSDSSKNPNKHILSGDKLLLWWLRIIDQVIVESFDDTTEATLQIPGEEKRIIANYLRRTKYKNWTVGDIFSKDPQDIALYRIPLFPDDPKGRFLEHLASDGRIHKVTVSTFWTELQARQEFRLGSTVSVIGVSGRYTGITNVLQPQDIVVTMSKNEFKNLKNYITGEEYDTSEGAEEAYMNIRDILKNNYASQMVKITGNFKSQVNAPQQNTNTINVINTLSIHRKPRA</sequence>
<reference evidence="10 11" key="1">
    <citation type="submission" date="2016-03" db="EMBL/GenBank/DDBJ databases">
        <title>How can Kluyveromyces marxianus grow so fast - potential evolutionary course in Saccharomyces Complex revealed by comparative genomics.</title>
        <authorList>
            <person name="Mo W."/>
            <person name="Lu W."/>
            <person name="Yang X."/>
            <person name="Qi J."/>
            <person name="Lv H."/>
        </authorList>
    </citation>
    <scope>NUCLEOTIDE SEQUENCE [LARGE SCALE GENOMIC DNA]</scope>
    <source>
        <strain evidence="10 11">FIM1</strain>
    </source>
</reference>
<dbReference type="PIRSF" id="PIRSF027124">
    <property type="entry name" value="Histone_acetylase_Rtt109"/>
    <property type="match status" value="1"/>
</dbReference>